<evidence type="ECO:0000256" key="7">
    <source>
        <dbReference type="ARBA" id="ARBA00023065"/>
    </source>
</evidence>
<evidence type="ECO:0000256" key="6">
    <source>
        <dbReference type="ARBA" id="ARBA00023004"/>
    </source>
</evidence>
<dbReference type="InterPro" id="IPR036942">
    <property type="entry name" value="Beta-barrel_TonB_sf"/>
</dbReference>
<evidence type="ECO:0000256" key="5">
    <source>
        <dbReference type="ARBA" id="ARBA00022692"/>
    </source>
</evidence>
<evidence type="ECO:0000256" key="11">
    <source>
        <dbReference type="PROSITE-ProRule" id="PRU01360"/>
    </source>
</evidence>
<reference evidence="12 13" key="1">
    <citation type="journal article" date="2019" name="Nat. Med.">
        <title>A library of human gut bacterial isolates paired with longitudinal multiomics data enables mechanistic microbiome research.</title>
        <authorList>
            <person name="Poyet M."/>
            <person name="Groussin M."/>
            <person name="Gibbons S.M."/>
            <person name="Avila-Pacheco J."/>
            <person name="Jiang X."/>
            <person name="Kearney S.M."/>
            <person name="Perrotta A.R."/>
            <person name="Berdy B."/>
            <person name="Zhao S."/>
            <person name="Lieberman T.D."/>
            <person name="Swanson P.K."/>
            <person name="Smith M."/>
            <person name="Roesemann S."/>
            <person name="Alexander J.E."/>
            <person name="Rich S.A."/>
            <person name="Livny J."/>
            <person name="Vlamakis H."/>
            <person name="Clish C."/>
            <person name="Bullock K."/>
            <person name="Deik A."/>
            <person name="Scott J."/>
            <person name="Pierce K.A."/>
            <person name="Xavier R.J."/>
            <person name="Alm E.J."/>
        </authorList>
    </citation>
    <scope>NUCLEOTIDE SEQUENCE [LARGE SCALE GENOMIC DNA]</scope>
    <source>
        <strain evidence="12 13">BIOML-A165</strain>
    </source>
</reference>
<keyword evidence="4" id="KW-0410">Iron transport</keyword>
<keyword evidence="12" id="KW-0675">Receptor</keyword>
<evidence type="ECO:0000313" key="12">
    <source>
        <dbReference type="EMBL" id="KAB4442664.1"/>
    </source>
</evidence>
<feature type="non-terminal residue" evidence="12">
    <location>
        <position position="1"/>
    </location>
</feature>
<evidence type="ECO:0000256" key="4">
    <source>
        <dbReference type="ARBA" id="ARBA00022496"/>
    </source>
</evidence>
<comment type="subcellular location">
    <subcellularLocation>
        <location evidence="1 11">Cell outer membrane</location>
        <topology evidence="1 11">Multi-pass membrane protein</topology>
    </subcellularLocation>
</comment>
<comment type="similarity">
    <text evidence="11">Belongs to the TonB-dependent receptor family.</text>
</comment>
<evidence type="ECO:0000256" key="10">
    <source>
        <dbReference type="ARBA" id="ARBA00023237"/>
    </source>
</evidence>
<dbReference type="EMBL" id="WCSB01000335">
    <property type="protein sequence ID" value="KAB4442664.1"/>
    <property type="molecule type" value="Genomic_DNA"/>
</dbReference>
<gene>
    <name evidence="12" type="ORF">GAN93_27690</name>
</gene>
<name>A0A7J5J920_BACT4</name>
<evidence type="ECO:0000256" key="1">
    <source>
        <dbReference type="ARBA" id="ARBA00004571"/>
    </source>
</evidence>
<dbReference type="PROSITE" id="PS52016">
    <property type="entry name" value="TONB_DEPENDENT_REC_3"/>
    <property type="match status" value="1"/>
</dbReference>
<evidence type="ECO:0000256" key="9">
    <source>
        <dbReference type="ARBA" id="ARBA00023136"/>
    </source>
</evidence>
<evidence type="ECO:0000256" key="2">
    <source>
        <dbReference type="ARBA" id="ARBA00022448"/>
    </source>
</evidence>
<keyword evidence="7" id="KW-0406">Ion transport</keyword>
<dbReference type="InterPro" id="IPR039426">
    <property type="entry name" value="TonB-dep_rcpt-like"/>
</dbReference>
<dbReference type="SUPFAM" id="SSF56935">
    <property type="entry name" value="Porins"/>
    <property type="match status" value="1"/>
</dbReference>
<keyword evidence="8" id="KW-0798">TonB box</keyword>
<keyword evidence="3 11" id="KW-1134">Transmembrane beta strand</keyword>
<dbReference type="AlphaFoldDB" id="A0A7J5J920"/>
<keyword evidence="9 11" id="KW-0472">Membrane</keyword>
<keyword evidence="6" id="KW-0408">Iron</keyword>
<evidence type="ECO:0000313" key="13">
    <source>
        <dbReference type="Proteomes" id="UP000460317"/>
    </source>
</evidence>
<dbReference type="GO" id="GO:0006826">
    <property type="term" value="P:iron ion transport"/>
    <property type="evidence" value="ECO:0007669"/>
    <property type="project" value="UniProtKB-KW"/>
</dbReference>
<keyword evidence="2 11" id="KW-0813">Transport</keyword>
<dbReference type="Gene3D" id="2.40.170.20">
    <property type="entry name" value="TonB-dependent receptor, beta-barrel domain"/>
    <property type="match status" value="1"/>
</dbReference>
<keyword evidence="5 11" id="KW-0812">Transmembrane</keyword>
<evidence type="ECO:0000256" key="8">
    <source>
        <dbReference type="ARBA" id="ARBA00023077"/>
    </source>
</evidence>
<proteinExistence type="inferred from homology"/>
<dbReference type="PANTHER" id="PTHR32552:SF81">
    <property type="entry name" value="TONB-DEPENDENT OUTER MEMBRANE RECEPTOR"/>
    <property type="match status" value="1"/>
</dbReference>
<feature type="non-terminal residue" evidence="12">
    <location>
        <position position="360"/>
    </location>
</feature>
<dbReference type="GO" id="GO:0009279">
    <property type="term" value="C:cell outer membrane"/>
    <property type="evidence" value="ECO:0007669"/>
    <property type="project" value="UniProtKB-SubCell"/>
</dbReference>
<dbReference type="PANTHER" id="PTHR32552">
    <property type="entry name" value="FERRICHROME IRON RECEPTOR-RELATED"/>
    <property type="match status" value="1"/>
</dbReference>
<dbReference type="Proteomes" id="UP000460317">
    <property type="component" value="Unassembled WGS sequence"/>
</dbReference>
<organism evidence="12 13">
    <name type="scientific">Bacteroides thetaiotaomicron</name>
    <dbReference type="NCBI Taxonomy" id="818"/>
    <lineage>
        <taxon>Bacteria</taxon>
        <taxon>Pseudomonadati</taxon>
        <taxon>Bacteroidota</taxon>
        <taxon>Bacteroidia</taxon>
        <taxon>Bacteroidales</taxon>
        <taxon>Bacteroidaceae</taxon>
        <taxon>Bacteroides</taxon>
    </lineage>
</organism>
<accession>A0A7J5J920</accession>
<protein>
    <submittedName>
        <fullName evidence="12">TonB-dependent receptor</fullName>
    </submittedName>
</protein>
<evidence type="ECO:0000256" key="3">
    <source>
        <dbReference type="ARBA" id="ARBA00022452"/>
    </source>
</evidence>
<sequence length="360" mass="41207">VYDPARGCYVQNWTNTQQQQFGNPYWMLNRQTPITDRNRYEFGGSIKWNITPDLNIQGRMRYERGEEHWVHNAYASSVGNLYPMGRMKDNRYFSDQLYGDVLVSYNHTFNDFSLSATAGSSFTKTKTSHVDLWGEGSQFSQPGSGNIFYPNIFTPNNYYGNMSTVGKDDNWMTQKRLNSVFATAQLGYREGIFLDISARNDWSSALAFTESCSFFYPSFGGSVLLNKFVDMGKNIDLFKFRASYSIVGNDVPVFMSNLLYSLGSQGAITPPDKAPFRTLKPEKTHSLEIGFVGTFLQNRLNINLTYYKTNTKNQFFSVAAPYESGLRNRYVNAGNVENKGFEFNIGWYEQFTDNFSWSTN</sequence>
<keyword evidence="10 11" id="KW-0998">Cell outer membrane</keyword>
<comment type="caution">
    <text evidence="12">The sequence shown here is derived from an EMBL/GenBank/DDBJ whole genome shotgun (WGS) entry which is preliminary data.</text>
</comment>